<evidence type="ECO:0000313" key="2">
    <source>
        <dbReference type="EMBL" id="GAA1623983.1"/>
    </source>
</evidence>
<name>A0ABN2EZP5_9ACTN</name>
<evidence type="ECO:0000313" key="3">
    <source>
        <dbReference type="Proteomes" id="UP001500064"/>
    </source>
</evidence>
<accession>A0ABN2EZP5</accession>
<sequence>MREGEAAILGTFDRPADSSPGYVGNAVSEESVRDHAAHIYDMLDGYHPMPPSTT</sequence>
<proteinExistence type="predicted"/>
<reference evidence="2 3" key="1">
    <citation type="journal article" date="2019" name="Int. J. Syst. Evol. Microbiol.">
        <title>The Global Catalogue of Microorganisms (GCM) 10K type strain sequencing project: providing services to taxonomists for standard genome sequencing and annotation.</title>
        <authorList>
            <consortium name="The Broad Institute Genomics Platform"/>
            <consortium name="The Broad Institute Genome Sequencing Center for Infectious Disease"/>
            <person name="Wu L."/>
            <person name="Ma J."/>
        </authorList>
    </citation>
    <scope>NUCLEOTIDE SEQUENCE [LARGE SCALE GENOMIC DNA]</scope>
    <source>
        <strain evidence="2 3">JCM 13929</strain>
    </source>
</reference>
<organism evidence="2 3">
    <name type="scientific">Nonomuraea maheshkhaliensis</name>
    <dbReference type="NCBI Taxonomy" id="419590"/>
    <lineage>
        <taxon>Bacteria</taxon>
        <taxon>Bacillati</taxon>
        <taxon>Actinomycetota</taxon>
        <taxon>Actinomycetes</taxon>
        <taxon>Streptosporangiales</taxon>
        <taxon>Streptosporangiaceae</taxon>
        <taxon>Nonomuraea</taxon>
    </lineage>
</organism>
<dbReference type="EMBL" id="BAAAMU010000011">
    <property type="protein sequence ID" value="GAA1623983.1"/>
    <property type="molecule type" value="Genomic_DNA"/>
</dbReference>
<gene>
    <name evidence="2" type="ORF">GCM10009733_020780</name>
</gene>
<keyword evidence="3" id="KW-1185">Reference proteome</keyword>
<evidence type="ECO:0000256" key="1">
    <source>
        <dbReference type="SAM" id="MobiDB-lite"/>
    </source>
</evidence>
<feature type="region of interest" description="Disordered" evidence="1">
    <location>
        <begin position="1"/>
        <end position="21"/>
    </location>
</feature>
<comment type="caution">
    <text evidence="2">The sequence shown here is derived from an EMBL/GenBank/DDBJ whole genome shotgun (WGS) entry which is preliminary data.</text>
</comment>
<dbReference type="Proteomes" id="UP001500064">
    <property type="component" value="Unassembled WGS sequence"/>
</dbReference>
<protein>
    <submittedName>
        <fullName evidence="2">Uncharacterized protein</fullName>
    </submittedName>
</protein>